<evidence type="ECO:0000313" key="1">
    <source>
        <dbReference type="EMBL" id="HIQ97476.1"/>
    </source>
</evidence>
<comment type="caution">
    <text evidence="1">The sequence shown here is derived from an EMBL/GenBank/DDBJ whole genome shotgun (WGS) entry which is preliminary data.</text>
</comment>
<dbReference type="EMBL" id="DVFT01000195">
    <property type="protein sequence ID" value="HIQ97476.1"/>
    <property type="molecule type" value="Genomic_DNA"/>
</dbReference>
<gene>
    <name evidence="1" type="ORF">IAB26_13060</name>
</gene>
<dbReference type="Proteomes" id="UP000886886">
    <property type="component" value="Unassembled WGS sequence"/>
</dbReference>
<organism evidence="1 2">
    <name type="scientific">Candidatus Limivivens merdigallinarum</name>
    <dbReference type="NCBI Taxonomy" id="2840859"/>
    <lineage>
        <taxon>Bacteria</taxon>
        <taxon>Bacillati</taxon>
        <taxon>Bacillota</taxon>
        <taxon>Clostridia</taxon>
        <taxon>Lachnospirales</taxon>
        <taxon>Lachnospiraceae</taxon>
        <taxon>Lachnospiraceae incertae sedis</taxon>
        <taxon>Candidatus Limivivens</taxon>
    </lineage>
</organism>
<proteinExistence type="predicted"/>
<dbReference type="AlphaFoldDB" id="A0A9D1D1E1"/>
<reference evidence="1" key="2">
    <citation type="journal article" date="2021" name="PeerJ">
        <title>Extensive microbial diversity within the chicken gut microbiome revealed by metagenomics and culture.</title>
        <authorList>
            <person name="Gilroy R."/>
            <person name="Ravi A."/>
            <person name="Getino M."/>
            <person name="Pursley I."/>
            <person name="Horton D.L."/>
            <person name="Alikhan N.F."/>
            <person name="Baker D."/>
            <person name="Gharbi K."/>
            <person name="Hall N."/>
            <person name="Watson M."/>
            <person name="Adriaenssens E.M."/>
            <person name="Foster-Nyarko E."/>
            <person name="Jarju S."/>
            <person name="Secka A."/>
            <person name="Antonio M."/>
            <person name="Oren A."/>
            <person name="Chaudhuri R.R."/>
            <person name="La Ragione R."/>
            <person name="Hildebrand F."/>
            <person name="Pallen M.J."/>
        </authorList>
    </citation>
    <scope>NUCLEOTIDE SEQUENCE</scope>
    <source>
        <strain evidence="1">ChiSjej3B21-11622</strain>
    </source>
</reference>
<accession>A0A9D1D1E1</accession>
<protein>
    <submittedName>
        <fullName evidence="1">Uncharacterized protein</fullName>
    </submittedName>
</protein>
<reference evidence="1" key="1">
    <citation type="submission" date="2020-10" db="EMBL/GenBank/DDBJ databases">
        <authorList>
            <person name="Gilroy R."/>
        </authorList>
    </citation>
    <scope>NUCLEOTIDE SEQUENCE</scope>
    <source>
        <strain evidence="1">ChiSjej3B21-11622</strain>
    </source>
</reference>
<name>A0A9D1D1E1_9FIRM</name>
<evidence type="ECO:0000313" key="2">
    <source>
        <dbReference type="Proteomes" id="UP000886886"/>
    </source>
</evidence>
<sequence length="75" mass="8702">MKEYEAILEIINQCPGNKDRDTFFEEIETDDVEAYVKARFAGQEITYDKTVLKDGSIVFDIMASGIHQRYTFTEI</sequence>